<evidence type="ECO:0000313" key="2">
    <source>
        <dbReference type="EMBL" id="KIW10898.1"/>
    </source>
</evidence>
<proteinExistence type="predicted"/>
<protein>
    <recommendedName>
        <fullName evidence="1">Alpha/beta hydrolase fold-3 domain-containing protein</fullName>
    </recommendedName>
</protein>
<feature type="domain" description="Alpha/beta hydrolase fold-3" evidence="1">
    <location>
        <begin position="60"/>
        <end position="208"/>
    </location>
</feature>
<dbReference type="PANTHER" id="PTHR23024">
    <property type="entry name" value="ARYLACETAMIDE DEACETYLASE"/>
    <property type="match status" value="1"/>
</dbReference>
<dbReference type="STRING" id="91928.A0A0D2AVZ2"/>
<dbReference type="PANTHER" id="PTHR23024:SF339">
    <property type="entry name" value="ALPHA_BETA HYDROLASE FOLD-3 DOMAIN-CONTAINING PROTEIN"/>
    <property type="match status" value="1"/>
</dbReference>
<accession>A0A0D2AVZ2</accession>
<dbReference type="HOGENOM" id="CLU_012494_9_1_1"/>
<sequence>MAIQSFSEVTDKFNVSTTKYKCIPDETGHLQWLNVDVWLPRGESKSSMRSSRHHQGHPVLVFIHGGGLVTGHRAFHPFINGWLPGFAQAHDAIVVSPDYRLLPESTGQDVLEDLEDFWRWLTGTGSSPPGDVSIPDDNDDQARRDVVVSFEDYVAQIVSESPAVVHPDLSRILVSGGSAGGFCATHLALSHSSRIRSLLLQYPMVDIDSAWFREGNPAHNADSPNSPALVLGAGPLPLDDFLAFETHAAAKRATSQIVAEGGFERLPLVSSAQYYGKWHDWIVQGQAAEDGGTVKDVVVFRRMANHDVHMPRRIFVIQGTQDTAVPASSVVRFVELLKTRFSTRGAAASEVRAEYWDGLDHGFDGSPDVLDDPRLKDGLRWAADLWVGATTD</sequence>
<dbReference type="VEuPathDB" id="FungiDB:PV08_10197"/>
<dbReference type="AlphaFoldDB" id="A0A0D2AVZ2"/>
<dbReference type="RefSeq" id="XP_016231114.1">
    <property type="nucleotide sequence ID" value="XM_016384512.1"/>
</dbReference>
<dbReference type="GeneID" id="27337280"/>
<keyword evidence="3" id="KW-1185">Reference proteome</keyword>
<dbReference type="GO" id="GO:0016787">
    <property type="term" value="F:hydrolase activity"/>
    <property type="evidence" value="ECO:0007669"/>
    <property type="project" value="InterPro"/>
</dbReference>
<dbReference type="InterPro" id="IPR029058">
    <property type="entry name" value="AB_hydrolase_fold"/>
</dbReference>
<dbReference type="InterPro" id="IPR050466">
    <property type="entry name" value="Carboxylest/Gibb_receptor"/>
</dbReference>
<dbReference type="Gene3D" id="3.40.50.1820">
    <property type="entry name" value="alpha/beta hydrolase"/>
    <property type="match status" value="1"/>
</dbReference>
<dbReference type="SUPFAM" id="SSF53474">
    <property type="entry name" value="alpha/beta-Hydrolases"/>
    <property type="match status" value="1"/>
</dbReference>
<dbReference type="Proteomes" id="UP000053328">
    <property type="component" value="Unassembled WGS sequence"/>
</dbReference>
<evidence type="ECO:0000259" key="1">
    <source>
        <dbReference type="Pfam" id="PF07859"/>
    </source>
</evidence>
<dbReference type="InterPro" id="IPR013094">
    <property type="entry name" value="AB_hydrolase_3"/>
</dbReference>
<dbReference type="OrthoDB" id="4121156at2759"/>
<reference evidence="2 3" key="1">
    <citation type="submission" date="2015-01" db="EMBL/GenBank/DDBJ databases">
        <title>The Genome Sequence of Exophiala spinifera CBS89968.</title>
        <authorList>
            <consortium name="The Broad Institute Genomics Platform"/>
            <person name="Cuomo C."/>
            <person name="de Hoog S."/>
            <person name="Gorbushina A."/>
            <person name="Stielow B."/>
            <person name="Teixiera M."/>
            <person name="Abouelleil A."/>
            <person name="Chapman S.B."/>
            <person name="Priest M."/>
            <person name="Young S.K."/>
            <person name="Wortman J."/>
            <person name="Nusbaum C."/>
            <person name="Birren B."/>
        </authorList>
    </citation>
    <scope>NUCLEOTIDE SEQUENCE [LARGE SCALE GENOMIC DNA]</scope>
    <source>
        <strain evidence="2 3">CBS 89968</strain>
    </source>
</reference>
<organism evidence="2 3">
    <name type="scientific">Exophiala spinifera</name>
    <dbReference type="NCBI Taxonomy" id="91928"/>
    <lineage>
        <taxon>Eukaryota</taxon>
        <taxon>Fungi</taxon>
        <taxon>Dikarya</taxon>
        <taxon>Ascomycota</taxon>
        <taxon>Pezizomycotina</taxon>
        <taxon>Eurotiomycetes</taxon>
        <taxon>Chaetothyriomycetidae</taxon>
        <taxon>Chaetothyriales</taxon>
        <taxon>Herpotrichiellaceae</taxon>
        <taxon>Exophiala</taxon>
    </lineage>
</organism>
<gene>
    <name evidence="2" type="ORF">PV08_10197</name>
</gene>
<name>A0A0D2AVZ2_9EURO</name>
<evidence type="ECO:0000313" key="3">
    <source>
        <dbReference type="Proteomes" id="UP000053328"/>
    </source>
</evidence>
<dbReference type="EMBL" id="KN847499">
    <property type="protein sequence ID" value="KIW10898.1"/>
    <property type="molecule type" value="Genomic_DNA"/>
</dbReference>
<dbReference type="Pfam" id="PF07859">
    <property type="entry name" value="Abhydrolase_3"/>
    <property type="match status" value="1"/>
</dbReference>